<comment type="similarity">
    <text evidence="1">Belongs to the protease inhibitor I39 (alpha-2-macroglobulin) family. Bacterial alpha-2-macroglobulin subfamily.</text>
</comment>
<dbReference type="Pfam" id="PF00207">
    <property type="entry name" value="A2M"/>
    <property type="match status" value="1"/>
</dbReference>
<evidence type="ECO:0000313" key="4">
    <source>
        <dbReference type="EMBL" id="NIJ55849.1"/>
    </source>
</evidence>
<dbReference type="Proteomes" id="UP001179181">
    <property type="component" value="Unassembled WGS sequence"/>
</dbReference>
<evidence type="ECO:0000313" key="5">
    <source>
        <dbReference type="Proteomes" id="UP001179181"/>
    </source>
</evidence>
<organism evidence="4 5">
    <name type="scientific">Dyadobacter arcticus</name>
    <dbReference type="NCBI Taxonomy" id="1078754"/>
    <lineage>
        <taxon>Bacteria</taxon>
        <taxon>Pseudomonadati</taxon>
        <taxon>Bacteroidota</taxon>
        <taxon>Cytophagia</taxon>
        <taxon>Cytophagales</taxon>
        <taxon>Spirosomataceae</taxon>
        <taxon>Dyadobacter</taxon>
    </lineage>
</organism>
<comment type="caution">
    <text evidence="4">The sequence shown here is derived from an EMBL/GenBank/DDBJ whole genome shotgun (WGS) entry which is preliminary data.</text>
</comment>
<dbReference type="InterPro" id="IPR051802">
    <property type="entry name" value="YfhM-like"/>
</dbReference>
<dbReference type="EMBL" id="JAASQJ010000006">
    <property type="protein sequence ID" value="NIJ55849.1"/>
    <property type="molecule type" value="Genomic_DNA"/>
</dbReference>
<dbReference type="Pfam" id="PF01835">
    <property type="entry name" value="MG2"/>
    <property type="match status" value="1"/>
</dbReference>
<dbReference type="PANTHER" id="PTHR40094">
    <property type="entry name" value="ALPHA-2-MACROGLOBULIN HOMOLOG"/>
    <property type="match status" value="1"/>
</dbReference>
<dbReference type="InterPro" id="IPR011990">
    <property type="entry name" value="TPR-like_helical_dom_sf"/>
</dbReference>
<dbReference type="InterPro" id="IPR002890">
    <property type="entry name" value="MG2"/>
</dbReference>
<keyword evidence="5" id="KW-1185">Reference proteome</keyword>
<feature type="domain" description="Alpha-2-macroglobulin" evidence="3">
    <location>
        <begin position="1243"/>
        <end position="1333"/>
    </location>
</feature>
<proteinExistence type="inferred from homology"/>
<dbReference type="InterPro" id="IPR041246">
    <property type="entry name" value="Bact_MG10"/>
</dbReference>
<dbReference type="InterPro" id="IPR001599">
    <property type="entry name" value="Macroglobln_a2"/>
</dbReference>
<dbReference type="Gene3D" id="1.50.10.20">
    <property type="match status" value="1"/>
</dbReference>
<dbReference type="Gene3D" id="1.25.40.10">
    <property type="entry name" value="Tetratricopeptide repeat domain"/>
    <property type="match status" value="1"/>
</dbReference>
<evidence type="ECO:0000256" key="2">
    <source>
        <dbReference type="SAM" id="MobiDB-lite"/>
    </source>
</evidence>
<name>A0ABX0USB9_9BACT</name>
<gene>
    <name evidence="4" type="ORF">FHS68_005042</name>
</gene>
<feature type="compositionally biased region" description="Basic and acidic residues" evidence="2">
    <location>
        <begin position="1211"/>
        <end position="1221"/>
    </location>
</feature>
<dbReference type="Gene3D" id="2.60.40.1930">
    <property type="match status" value="1"/>
</dbReference>
<dbReference type="RefSeq" id="WP_229212049.1">
    <property type="nucleotide sequence ID" value="NZ_JAASQJ010000006.1"/>
</dbReference>
<feature type="region of interest" description="Disordered" evidence="2">
    <location>
        <begin position="1211"/>
        <end position="1233"/>
    </location>
</feature>
<evidence type="ECO:0000256" key="1">
    <source>
        <dbReference type="ARBA" id="ARBA00010556"/>
    </source>
</evidence>
<reference evidence="4 5" key="1">
    <citation type="submission" date="2020-03" db="EMBL/GenBank/DDBJ databases">
        <title>Genomic Encyclopedia of Type Strains, Phase IV (KMG-IV): sequencing the most valuable type-strain genomes for metagenomic binning, comparative biology and taxonomic classification.</title>
        <authorList>
            <person name="Goeker M."/>
        </authorList>
    </citation>
    <scope>NUCLEOTIDE SEQUENCE [LARGE SCALE GENOMIC DNA]</scope>
    <source>
        <strain evidence="4 5">DSM 102865</strain>
    </source>
</reference>
<dbReference type="InterPro" id="IPR008930">
    <property type="entry name" value="Terpenoid_cyclase/PrenylTrfase"/>
</dbReference>
<accession>A0ABX0USB9</accession>
<dbReference type="Pfam" id="PF17973">
    <property type="entry name" value="bMG10"/>
    <property type="match status" value="1"/>
</dbReference>
<dbReference type="SMART" id="SM01360">
    <property type="entry name" value="A2M"/>
    <property type="match status" value="1"/>
</dbReference>
<sequence>MNTQGQNVVKTYDAQWKAVEAFQGKVLSKSALEEVKKIYQLAKKEKQEAQLIKAAVYMIIVQGENREDNGVIAIRELEAELASSTEPAARAILSSLVADQYYFYYQTVRWQLYDRTATVGYVKSDISTWGTEDFHAKIAELYLASIQNESLLQKTKLAPFEAIITEGNTRPLRPTLFDLLTHNALKYFTSDEREITKPSYAFEINTASAFDPAADFIYRKFEMKDSTSLEFFAIQLYQKLIAFHLNDPKPDALIDIDLQRIQYINSKSVHPDKDQLYLTAINHVAEQYQKTPAAAQAWYLLAAYYQKRGELFKVGRDSVHQFEKIKAVEICEKILKENPETEGGINAYNLITTIRQKALQFSAENVNVVDKPFLAFVEFKNFTKLYLRLVKATDEIHISKRKNSIDDTWRILAKAPVLRSWSQDLPDTKDYQQHGVEIKVDGLPVGEYVLLASSTGNFNESKAIMGSRMLYVSNVSYVRKENDFFVLDRDTGQPLGGAKVQVWNQMYDYASHNYKERKGNLYITDQNGHFNNKVEVANEKVEGQSLEITYNQDRLFMKEPVDTYYNLIDVDSGETGESDNNAIYLFTDRSLYRPGQTVFYKGIARKGNTVSTDQTRKIQVVLQNVNNESVEETTKNVNEYGSFSGSFVLPQGTLNGQFSIEADLEHAIYFRVEEYKRPKFSVEFDTLKTSYKLNDTIKVTGIATAYAGNTIDGAKVSYRVVRKERIIYSWFYRDRYPVSRIPMEIAHGESITDVSGRFSVTFEAIPDKQTDKKLEPIFDYTIHADVTDSNGETRSAETNVSVGYKSILLKADIPEKVAADSLKNLSVRTENMNGKFVSSDITVKIFSLIPEKRLIRKRYWERPDLFVMTNTEFIANFPHDEYDKETEIESWPEQNLISQQTTRLSENQKFPLAGVRFTPGFYKIQITTKDENGDEIKDLKYIELTNPESNRLLRPQYLYTEGSSSIEPGEKTSIQLATSADHIFVISNSTKMPNPKAYSFLELNDQKKTLDSSATEADRGGYGVSYVFIKHNRIHQHQEVIQVPWTNKDLKISYETFRDKTLPGSKEQWKIKISGYKKDKVAAEMLASMYDASLDQLYTHQWTKPDPWPVLSGIPPWNGNENFESKDADILDLAFGSYKSFEKRYDELLSTYSMMNNRLARGGGRNVRYKRSMVGSATETKRDQEGLASPAAAPMMMMDLDQSALNEVTKVGDGDQDKKEQSSQSTNKRAGKGVTIRKNFNETAFFYPDLKTDADGSIIFSFTLPEALTRWKYQALAHTKELAIGYSSKEIITQKELMLQPNAPRFLREGDHITFPAKIVNLSNRALKGMISLQLFDTETNQRVDDLFKNGKPENPFDIPAGQSMTVGFPIEIPKDFTKTLTWRIVAKSEALSDGEENILPILSNRMLVTESMPISMRGTGSKDFKFEKLLHSANSNTLKNKSLTVEYTSNPAWYAIQSLPFLMEYPYDCAEQTWNRYYANSLAAYIVGSSPRIGKVFESWKIVDTTALLSNLAKNQELKSVLLEETPWVLAAKTEAQQKRNIALLFDMVRMGNELNAALDKLIQLQSANGGFVWFKGGPDDRYMTQYIISGIGHLKKVNALQKDQEERINAILKTAFPYLDKRIREDYNLLVKSKSNLKTYVPGPIQIHYLYMRSFFPEVPIAATSLPAYQYFKERSKLTWINQPKYLQGLTALELHRGNDKTVPKAILKSLKETAVVTEEMGMYWKTAQRGWWWHEAPIERQALLIEAFQEIENDPKTVDDLKTWLLKNKQVSNWESTKATAEACYALLLKGSDWLSQEPEVTINLGSTVLKASGNSTEAGTGYFKKIIEAEQISASMGNVKIQVSDPISLSFPPCPAPTGSGEPTWGLPGWGSIYWQYFEDLDKITSAETHLKLSKKLFIEKNTDNGPLLSPINEGDVVKIGDKIKVRIELRVDRDMEYVHMKDTRASGLEPVNVLSGFKWQGGLGYYESTKDASTNFFFSNLSKGTYVFEYPLFVAHEGDFSNGITSIQCMYAPEFSAHSKGVRVKVNGRK</sequence>
<dbReference type="PANTHER" id="PTHR40094:SF1">
    <property type="entry name" value="UBIQUITIN DOMAIN-CONTAINING PROTEIN"/>
    <property type="match status" value="1"/>
</dbReference>
<protein>
    <recommendedName>
        <fullName evidence="3">Alpha-2-macroglobulin domain-containing protein</fullName>
    </recommendedName>
</protein>
<dbReference type="SUPFAM" id="SSF48239">
    <property type="entry name" value="Terpenoid cyclases/Protein prenyltransferases"/>
    <property type="match status" value="1"/>
</dbReference>
<evidence type="ECO:0000259" key="3">
    <source>
        <dbReference type="SMART" id="SM01360"/>
    </source>
</evidence>